<evidence type="ECO:0000256" key="7">
    <source>
        <dbReference type="ARBA" id="ARBA00023077"/>
    </source>
</evidence>
<comment type="similarity">
    <text evidence="2">Belongs to the TonB-dependent receptor family. Hemoglobin/haptoglobin binding protein subfamily.</text>
</comment>
<sequence length="645" mass="72702">MKRYLGIAVVLMSALTQGQTLPDLEALLAQPLQEIPEDTEVTSASRMAQSSSESMAITHIITDQDILQYNLRSMADILAQFSGLTTRDDDSFLYVGARGIGRPSDFNARILFLLNGTRINENMLDASLLGNEFFVDVELIDRVEYSPGAAAALYGNNALLGVINIITKSSAQIGTLEGSLNLTHEGDKHMRLTAGHRSEQGNDSWFSLSHIGRDDIKFGFDLFSPEDAAFEHLNQEKSTRVTLSHQQGGLHFNAAGVWRERQYPELGLVPDYTEVIRDNSDSYLLALTYDARLTPYTDIYLHASTHGNDYTRSIPVQESDNSLDRVDSLFSGRWSNIDSRLIYHGLQNHLWLVGLDLQQDHRQLFDARSQSGLLQQRFTNNGLRYGIYLQDHWQVASDLALQLALRYDHTDRAAHWSPSLSIGYQINADSRLLLRYNRAYRAANQLESGNNRYFFAPRLGGESISTSEVSLKQRWSSSFTSFVTLYYSDIDDLITEYLDAPVFYNSPPIKSLGLEAGVSKRWADGTNLVASLAVQRTTDEEFGRLGNSPMLIGQLRYNRPIWRPDLVFSWLTQGISERITPYGRQGGYISHDLNLVWTPNRSLDLALGIQNVGNKRIEEVTDLSGIPTLQRPRQAHLSVRWRWAP</sequence>
<dbReference type="PANTHER" id="PTHR30069">
    <property type="entry name" value="TONB-DEPENDENT OUTER MEMBRANE RECEPTOR"/>
    <property type="match status" value="1"/>
</dbReference>
<dbReference type="PROSITE" id="PS52016">
    <property type="entry name" value="TONB_DEPENDENT_REC_3"/>
    <property type="match status" value="1"/>
</dbReference>
<evidence type="ECO:0000256" key="1">
    <source>
        <dbReference type="ARBA" id="ARBA00004571"/>
    </source>
</evidence>
<protein>
    <recommendedName>
        <fullName evidence="17">TonB-dependent receptor</fullName>
    </recommendedName>
</protein>
<evidence type="ECO:0000256" key="2">
    <source>
        <dbReference type="ARBA" id="ARBA00008143"/>
    </source>
</evidence>
<keyword evidence="4 11" id="KW-1134">Transmembrane beta strand</keyword>
<comment type="caution">
    <text evidence="15">The sequence shown here is derived from an EMBL/GenBank/DDBJ whole genome shotgun (WGS) entry which is preliminary data.</text>
</comment>
<evidence type="ECO:0000259" key="14">
    <source>
        <dbReference type="Pfam" id="PF07715"/>
    </source>
</evidence>
<keyword evidence="7 12" id="KW-0798">TonB box</keyword>
<evidence type="ECO:0000256" key="8">
    <source>
        <dbReference type="ARBA" id="ARBA00023136"/>
    </source>
</evidence>
<keyword evidence="5 11" id="KW-0812">Transmembrane</keyword>
<dbReference type="Pfam" id="PF07715">
    <property type="entry name" value="Plug"/>
    <property type="match status" value="1"/>
</dbReference>
<feature type="domain" description="TonB-dependent receptor-like beta-barrel" evidence="13">
    <location>
        <begin position="246"/>
        <end position="612"/>
    </location>
</feature>
<dbReference type="Gene3D" id="2.40.170.20">
    <property type="entry name" value="TonB-dependent receptor, beta-barrel domain"/>
    <property type="match status" value="1"/>
</dbReference>
<dbReference type="SUPFAM" id="SSF56935">
    <property type="entry name" value="Porins"/>
    <property type="match status" value="1"/>
</dbReference>
<keyword evidence="16" id="KW-1185">Reference proteome</keyword>
<evidence type="ECO:0000313" key="15">
    <source>
        <dbReference type="EMBL" id="GAA0376084.1"/>
    </source>
</evidence>
<evidence type="ECO:0000256" key="9">
    <source>
        <dbReference type="ARBA" id="ARBA00023170"/>
    </source>
</evidence>
<evidence type="ECO:0000256" key="4">
    <source>
        <dbReference type="ARBA" id="ARBA00022452"/>
    </source>
</evidence>
<dbReference type="Pfam" id="PF00593">
    <property type="entry name" value="TonB_dep_Rec_b-barrel"/>
    <property type="match status" value="1"/>
</dbReference>
<keyword evidence="9" id="KW-0675">Receptor</keyword>
<keyword evidence="8 11" id="KW-0472">Membrane</keyword>
<keyword evidence="6" id="KW-0732">Signal</keyword>
<reference evidence="16" key="1">
    <citation type="journal article" date="2019" name="Int. J. Syst. Evol. Microbiol.">
        <title>The Global Catalogue of Microorganisms (GCM) 10K type strain sequencing project: providing services to taxonomists for standard genome sequencing and annotation.</title>
        <authorList>
            <consortium name="The Broad Institute Genomics Platform"/>
            <consortium name="The Broad Institute Genome Sequencing Center for Infectious Disease"/>
            <person name="Wu L."/>
            <person name="Ma J."/>
        </authorList>
    </citation>
    <scope>NUCLEOTIDE SEQUENCE [LARGE SCALE GENOMIC DNA]</scope>
    <source>
        <strain evidence="16">JCM 13378</strain>
    </source>
</reference>
<evidence type="ECO:0000313" key="16">
    <source>
        <dbReference type="Proteomes" id="UP001501757"/>
    </source>
</evidence>
<dbReference type="PANTHER" id="PTHR30069:SF29">
    <property type="entry name" value="HEMOGLOBIN AND HEMOGLOBIN-HAPTOGLOBIN-BINDING PROTEIN 1-RELATED"/>
    <property type="match status" value="1"/>
</dbReference>
<evidence type="ECO:0000259" key="13">
    <source>
        <dbReference type="Pfam" id="PF00593"/>
    </source>
</evidence>
<dbReference type="RefSeq" id="WP_343847641.1">
    <property type="nucleotide sequence ID" value="NZ_BAAAEI010000031.1"/>
</dbReference>
<evidence type="ECO:0000256" key="10">
    <source>
        <dbReference type="ARBA" id="ARBA00023237"/>
    </source>
</evidence>
<dbReference type="Gene3D" id="2.170.130.10">
    <property type="entry name" value="TonB-dependent receptor, plug domain"/>
    <property type="match status" value="1"/>
</dbReference>
<dbReference type="EMBL" id="BAAAEI010000031">
    <property type="protein sequence ID" value="GAA0376084.1"/>
    <property type="molecule type" value="Genomic_DNA"/>
</dbReference>
<gene>
    <name evidence="15" type="ORF">GCM10009092_45360</name>
</gene>
<comment type="subcellular location">
    <subcellularLocation>
        <location evidence="1 11">Cell outer membrane</location>
        <topology evidence="1 11">Multi-pass membrane protein</topology>
    </subcellularLocation>
</comment>
<evidence type="ECO:0000256" key="12">
    <source>
        <dbReference type="RuleBase" id="RU003357"/>
    </source>
</evidence>
<evidence type="ECO:0000256" key="3">
    <source>
        <dbReference type="ARBA" id="ARBA00022448"/>
    </source>
</evidence>
<dbReference type="Proteomes" id="UP001501757">
    <property type="component" value="Unassembled WGS sequence"/>
</dbReference>
<proteinExistence type="inferred from homology"/>
<keyword evidence="10 11" id="KW-0998">Cell outer membrane</keyword>
<name>A0ABP3HR03_9ALTE</name>
<dbReference type="InterPro" id="IPR012910">
    <property type="entry name" value="Plug_dom"/>
</dbReference>
<organism evidence="15 16">
    <name type="scientific">Bowmanella denitrificans</name>
    <dbReference type="NCBI Taxonomy" id="366582"/>
    <lineage>
        <taxon>Bacteria</taxon>
        <taxon>Pseudomonadati</taxon>
        <taxon>Pseudomonadota</taxon>
        <taxon>Gammaproteobacteria</taxon>
        <taxon>Alteromonadales</taxon>
        <taxon>Alteromonadaceae</taxon>
        <taxon>Bowmanella</taxon>
    </lineage>
</organism>
<feature type="domain" description="TonB-dependent receptor plug" evidence="14">
    <location>
        <begin position="54"/>
        <end position="162"/>
    </location>
</feature>
<dbReference type="InterPro" id="IPR037066">
    <property type="entry name" value="Plug_dom_sf"/>
</dbReference>
<evidence type="ECO:0008006" key="17">
    <source>
        <dbReference type="Google" id="ProtNLM"/>
    </source>
</evidence>
<dbReference type="InterPro" id="IPR000531">
    <property type="entry name" value="Beta-barrel_TonB"/>
</dbReference>
<dbReference type="InterPro" id="IPR039426">
    <property type="entry name" value="TonB-dep_rcpt-like"/>
</dbReference>
<evidence type="ECO:0000256" key="6">
    <source>
        <dbReference type="ARBA" id="ARBA00022729"/>
    </source>
</evidence>
<accession>A0ABP3HR03</accession>
<evidence type="ECO:0000256" key="11">
    <source>
        <dbReference type="PROSITE-ProRule" id="PRU01360"/>
    </source>
</evidence>
<evidence type="ECO:0000256" key="5">
    <source>
        <dbReference type="ARBA" id="ARBA00022692"/>
    </source>
</evidence>
<keyword evidence="3 11" id="KW-0813">Transport</keyword>
<dbReference type="InterPro" id="IPR036942">
    <property type="entry name" value="Beta-barrel_TonB_sf"/>
</dbReference>